<dbReference type="Proteomes" id="UP000226192">
    <property type="component" value="Unassembled WGS sequence"/>
</dbReference>
<reference evidence="2 3" key="1">
    <citation type="submission" date="2017-06" db="EMBL/GenBank/DDBJ databases">
        <title>Ant-infecting Ophiocordyceps genomes reveal a high diversity of potential behavioral manipulation genes and a possible major role for enterotoxins.</title>
        <authorList>
            <person name="De Bekker C."/>
            <person name="Evans H.C."/>
            <person name="Brachmann A."/>
            <person name="Hughes D.P."/>
        </authorList>
    </citation>
    <scope>NUCLEOTIDE SEQUENCE [LARGE SCALE GENOMIC DNA]</scope>
    <source>
        <strain evidence="2 3">Map64</strain>
    </source>
</reference>
<keyword evidence="3" id="KW-1185">Reference proteome</keyword>
<feature type="region of interest" description="Disordered" evidence="1">
    <location>
        <begin position="89"/>
        <end position="145"/>
    </location>
</feature>
<evidence type="ECO:0000313" key="2">
    <source>
        <dbReference type="EMBL" id="PHH67459.1"/>
    </source>
</evidence>
<protein>
    <submittedName>
        <fullName evidence="2">Uncharacterized protein</fullName>
    </submittedName>
</protein>
<organism evidence="2 3">
    <name type="scientific">Ophiocordyceps australis</name>
    <dbReference type="NCBI Taxonomy" id="1399860"/>
    <lineage>
        <taxon>Eukaryota</taxon>
        <taxon>Fungi</taxon>
        <taxon>Dikarya</taxon>
        <taxon>Ascomycota</taxon>
        <taxon>Pezizomycotina</taxon>
        <taxon>Sordariomycetes</taxon>
        <taxon>Hypocreomycetidae</taxon>
        <taxon>Hypocreales</taxon>
        <taxon>Ophiocordycipitaceae</taxon>
        <taxon>Ophiocordyceps</taxon>
    </lineage>
</organism>
<dbReference type="EMBL" id="NJET01000001">
    <property type="protein sequence ID" value="PHH67459.1"/>
    <property type="molecule type" value="Genomic_DNA"/>
</dbReference>
<evidence type="ECO:0000313" key="3">
    <source>
        <dbReference type="Proteomes" id="UP000226192"/>
    </source>
</evidence>
<gene>
    <name evidence="2" type="ORF">CDD81_73</name>
</gene>
<proteinExistence type="predicted"/>
<dbReference type="AlphaFoldDB" id="A0A2C5XCM5"/>
<accession>A0A2C5XCM5</accession>
<evidence type="ECO:0000256" key="1">
    <source>
        <dbReference type="SAM" id="MobiDB-lite"/>
    </source>
</evidence>
<sequence length="145" mass="15652">MRPAVSSRKSGSRLLGCLLARRSAQPMVQDTLLAAPFSDNCTTSLDFPIPACGYERHGRRYHLHHVGEFWQSGRLCKARSADEGRVCATPASAGPRIFRDDSGGGGGSEQAQQGRVGGEWAPRHTGRKRTMETLRRAAIPVPAPG</sequence>
<name>A0A2C5XCM5_9HYPO</name>
<comment type="caution">
    <text evidence="2">The sequence shown here is derived from an EMBL/GenBank/DDBJ whole genome shotgun (WGS) entry which is preliminary data.</text>
</comment>